<proteinExistence type="predicted"/>
<dbReference type="EMBL" id="NOZR01000003">
    <property type="protein sequence ID" value="OYN81732.1"/>
    <property type="molecule type" value="Genomic_DNA"/>
</dbReference>
<comment type="caution">
    <text evidence="1">The sequence shown here is derived from an EMBL/GenBank/DDBJ whole genome shotgun (WGS) entry which is preliminary data.</text>
</comment>
<evidence type="ECO:0000313" key="2">
    <source>
        <dbReference type="Proteomes" id="UP000216063"/>
    </source>
</evidence>
<dbReference type="OrthoDB" id="4132237at2"/>
<sequence>MVLEPRCRAGKRCVSRTPDGPAITALRPLCDGCVRDVQKCLDELPTYLGLLDKYKGYIPRSVGQSKVKGSAEPKAPLNLTVMDLIAEIGALIRRVDGYQIRDLITLTGGLEIALDVRAAHSKADGIIGLQRIWERRRVPCPECKLPTLGGWVGEEKIYCTNSDCGTTLTKAQYEDYCEVKSRKR</sequence>
<evidence type="ECO:0000313" key="1">
    <source>
        <dbReference type="EMBL" id="OYN81732.1"/>
    </source>
</evidence>
<dbReference type="Proteomes" id="UP000216063">
    <property type="component" value="Unassembled WGS sequence"/>
</dbReference>
<keyword evidence="2" id="KW-1185">Reference proteome</keyword>
<accession>A0A255DXC2</accession>
<name>A0A255DXC2_9MYCO</name>
<reference evidence="1 2" key="1">
    <citation type="submission" date="2017-07" db="EMBL/GenBank/DDBJ databases">
        <title>The new phylogeny of genus Mycobacterium.</title>
        <authorList>
            <person name="Tortoli E."/>
            <person name="Trovato A."/>
            <person name="Cirillo D.M."/>
        </authorList>
    </citation>
    <scope>NUCLEOTIDE SEQUENCE [LARGE SCALE GENOMIC DNA]</scope>
    <source>
        <strain evidence="1 2">ATCC 33027</strain>
    </source>
</reference>
<organism evidence="1 2">
    <name type="scientific">Mycolicibacterium sphagni</name>
    <dbReference type="NCBI Taxonomy" id="1786"/>
    <lineage>
        <taxon>Bacteria</taxon>
        <taxon>Bacillati</taxon>
        <taxon>Actinomycetota</taxon>
        <taxon>Actinomycetes</taxon>
        <taxon>Mycobacteriales</taxon>
        <taxon>Mycobacteriaceae</taxon>
        <taxon>Mycolicibacterium</taxon>
    </lineage>
</organism>
<gene>
    <name evidence="1" type="ORF">CG716_05095</name>
</gene>
<protein>
    <submittedName>
        <fullName evidence="1">Uncharacterized protein</fullName>
    </submittedName>
</protein>
<dbReference type="AlphaFoldDB" id="A0A255DXC2"/>